<evidence type="ECO:0000256" key="1">
    <source>
        <dbReference type="SAM" id="MobiDB-lite"/>
    </source>
</evidence>
<dbReference type="Pfam" id="PF12671">
    <property type="entry name" value="Amidase_6"/>
    <property type="match status" value="1"/>
</dbReference>
<accession>I9KV99</accession>
<dbReference type="Gene3D" id="3.90.1720.10">
    <property type="entry name" value="endopeptidase domain like (from Nostoc punctiforme)"/>
    <property type="match status" value="1"/>
</dbReference>
<evidence type="ECO:0000259" key="2">
    <source>
        <dbReference type="Pfam" id="PF12671"/>
    </source>
</evidence>
<dbReference type="HOGENOM" id="CLU_046705_0_0_9"/>
<sequence length="392" mass="44923">MNYIGREESNWTPKILQTNSPFTSTHFLTYFSISFFNKTIETVANNKEEIKTVLDEFFKKRGSVLLSGDLKEIEGFYDKSSTYGKWALDHERRRVEYVKGWSEKRNLKFTEAESFYRIKSVKAGENSVWVYLVETMKMGYAYNIKSDVINYMGLGIRHSVQLVKVDGKWLIRRDWYYDPLDEDSAYIDAAPAEGIMPEIAPTTSKPETEEEAKPKKKGKYDREGAVAYADKYAGAAWGSGNNYEYNPKYRDYNGVGGDCTNFVSQVLHEGGGLPMDYVWNFNGKDSSTAWAQAPALFNYLIYTGKGKLIAKGYYLDMVKPTEQHPKGAIREIEKGDLICYEEKGEIVHFGVVTGFDSIGIPVVNTHTSDRYHVPFDLGWDKRVIYRFIHIND</sequence>
<protein>
    <recommendedName>
        <fullName evidence="2">Putative amidase domain-containing protein</fullName>
    </recommendedName>
</protein>
<reference evidence="3 4" key="1">
    <citation type="submission" date="2012-02" db="EMBL/GenBank/DDBJ databases">
        <title>Improved High-Quality Draft sequence of Thermoanaerobacter siderophilus SR4.</title>
        <authorList>
            <consortium name="US DOE Joint Genome Institute"/>
            <person name="Lucas S."/>
            <person name="Han J."/>
            <person name="Lapidus A."/>
            <person name="Cheng J.-F."/>
            <person name="Goodwin L."/>
            <person name="Pitluck S."/>
            <person name="Peters L."/>
            <person name="Detter J.C."/>
            <person name="Han C."/>
            <person name="Tapia R."/>
            <person name="Land M."/>
            <person name="Hauser L."/>
            <person name="Kyrpides N."/>
            <person name="Ivanova N."/>
            <person name="Pagani I."/>
            <person name="Hemme C."/>
            <person name="Woyke T."/>
        </authorList>
    </citation>
    <scope>NUCLEOTIDE SEQUENCE [LARGE SCALE GENOMIC DNA]</scope>
    <source>
        <strain evidence="3 4">SR4</strain>
    </source>
</reference>
<name>I9KV99_9THEO</name>
<dbReference type="PANTHER" id="PTHR40032:SF1">
    <property type="entry name" value="EXPORTED PROTEIN"/>
    <property type="match status" value="1"/>
</dbReference>
<evidence type="ECO:0000313" key="4">
    <source>
        <dbReference type="Proteomes" id="UP000005110"/>
    </source>
</evidence>
<dbReference type="PANTHER" id="PTHR40032">
    <property type="entry name" value="EXPORTED PROTEIN-RELATED"/>
    <property type="match status" value="1"/>
</dbReference>
<dbReference type="EMBL" id="CM001486">
    <property type="protein sequence ID" value="EIW00831.1"/>
    <property type="molecule type" value="Genomic_DNA"/>
</dbReference>
<dbReference type="Proteomes" id="UP000005110">
    <property type="component" value="Chromosome"/>
</dbReference>
<feature type="region of interest" description="Disordered" evidence="1">
    <location>
        <begin position="198"/>
        <end position="217"/>
    </location>
</feature>
<evidence type="ECO:0000313" key="3">
    <source>
        <dbReference type="EMBL" id="EIW00831.1"/>
    </source>
</evidence>
<gene>
    <name evidence="3" type="ORF">ThesiDRAFT1_1957</name>
</gene>
<dbReference type="PATRIC" id="fig|880478.3.peg.354"/>
<dbReference type="InterPro" id="IPR024301">
    <property type="entry name" value="Amidase_6"/>
</dbReference>
<dbReference type="AlphaFoldDB" id="I9KV99"/>
<organism evidence="3 4">
    <name type="scientific">Thermoanaerobacter siderophilus SR4</name>
    <dbReference type="NCBI Taxonomy" id="880478"/>
    <lineage>
        <taxon>Bacteria</taxon>
        <taxon>Bacillati</taxon>
        <taxon>Bacillota</taxon>
        <taxon>Clostridia</taxon>
        <taxon>Thermoanaerobacterales</taxon>
        <taxon>Thermoanaerobacteraceae</taxon>
        <taxon>Thermoanaerobacter</taxon>
    </lineage>
</organism>
<keyword evidence="4" id="KW-1185">Reference proteome</keyword>
<proteinExistence type="predicted"/>
<feature type="domain" description="Putative amidase" evidence="2">
    <location>
        <begin position="219"/>
        <end position="382"/>
    </location>
</feature>